<keyword evidence="1" id="KW-0812">Transmembrane</keyword>
<evidence type="ECO:0000256" key="1">
    <source>
        <dbReference type="SAM" id="Phobius"/>
    </source>
</evidence>
<dbReference type="RefSeq" id="WP_182461143.1">
    <property type="nucleotide sequence ID" value="NZ_CP059732.1"/>
</dbReference>
<gene>
    <name evidence="2" type="ORF">H3H32_02715</name>
</gene>
<dbReference type="Proteomes" id="UP000515369">
    <property type="component" value="Chromosome"/>
</dbReference>
<evidence type="ECO:0000313" key="2">
    <source>
        <dbReference type="EMBL" id="QMW03887.1"/>
    </source>
</evidence>
<organism evidence="2 3">
    <name type="scientific">Spirosoma foliorum</name>
    <dbReference type="NCBI Taxonomy" id="2710596"/>
    <lineage>
        <taxon>Bacteria</taxon>
        <taxon>Pseudomonadati</taxon>
        <taxon>Bacteroidota</taxon>
        <taxon>Cytophagia</taxon>
        <taxon>Cytophagales</taxon>
        <taxon>Cytophagaceae</taxon>
        <taxon>Spirosoma</taxon>
    </lineage>
</organism>
<dbReference type="EMBL" id="CP059732">
    <property type="protein sequence ID" value="QMW03887.1"/>
    <property type="molecule type" value="Genomic_DNA"/>
</dbReference>
<sequence>MNIKLLFLGLGLLLFISSFLVEGEAFDIQLYATYFVIGWGSVLKGLGFLFCLISGVYFLLNRQVSRRQ</sequence>
<dbReference type="KEGG" id="sfol:H3H32_02715"/>
<dbReference type="AlphaFoldDB" id="A0A7G5GYE5"/>
<evidence type="ECO:0000313" key="3">
    <source>
        <dbReference type="Proteomes" id="UP000515369"/>
    </source>
</evidence>
<keyword evidence="3" id="KW-1185">Reference proteome</keyword>
<reference evidence="2 3" key="1">
    <citation type="submission" date="2020-07" db="EMBL/GenBank/DDBJ databases">
        <title>Spirosoma foliorum sp. nov., isolated from the leaves on the Nejang mountain Korea, Republic of.</title>
        <authorList>
            <person name="Ho H."/>
            <person name="Lee Y.-J."/>
            <person name="Nurcahyanto D.-A."/>
            <person name="Kim S.-G."/>
        </authorList>
    </citation>
    <scope>NUCLEOTIDE SEQUENCE [LARGE SCALE GENOMIC DNA]</scope>
    <source>
        <strain evidence="2 3">PL0136</strain>
    </source>
</reference>
<accession>A0A7G5GYE5</accession>
<proteinExistence type="predicted"/>
<feature type="transmembrane region" description="Helical" evidence="1">
    <location>
        <begin position="33"/>
        <end position="60"/>
    </location>
</feature>
<protein>
    <submittedName>
        <fullName evidence="2">Uncharacterized protein</fullName>
    </submittedName>
</protein>
<name>A0A7G5GYE5_9BACT</name>
<keyword evidence="1" id="KW-1133">Transmembrane helix</keyword>
<keyword evidence="1" id="KW-0472">Membrane</keyword>